<dbReference type="InterPro" id="IPR004681">
    <property type="entry name" value="TRAP_DctM"/>
</dbReference>
<comment type="caution">
    <text evidence="9">The sequence shown here is derived from an EMBL/GenBank/DDBJ whole genome shotgun (WGS) entry which is preliminary data.</text>
</comment>
<keyword evidence="3" id="KW-0997">Cell inner membrane</keyword>
<dbReference type="PANTHER" id="PTHR33362:SF5">
    <property type="entry name" value="C4-DICARBOXYLATE TRAP TRANSPORTER LARGE PERMEASE PROTEIN DCTM"/>
    <property type="match status" value="1"/>
</dbReference>
<dbReference type="GO" id="GO:0005886">
    <property type="term" value="C:plasma membrane"/>
    <property type="evidence" value="ECO:0007669"/>
    <property type="project" value="UniProtKB-SubCell"/>
</dbReference>
<name>X1NFQ5_9ZZZZ</name>
<organism evidence="9">
    <name type="scientific">marine sediment metagenome</name>
    <dbReference type="NCBI Taxonomy" id="412755"/>
    <lineage>
        <taxon>unclassified sequences</taxon>
        <taxon>metagenomes</taxon>
        <taxon>ecological metagenomes</taxon>
    </lineage>
</organism>
<feature type="transmembrane region" description="Helical" evidence="7">
    <location>
        <begin position="139"/>
        <end position="159"/>
    </location>
</feature>
<comment type="subcellular location">
    <subcellularLocation>
        <location evidence="1">Cell inner membrane</location>
        <topology evidence="1">Multi-pass membrane protein</topology>
    </subcellularLocation>
</comment>
<dbReference type="GO" id="GO:0022857">
    <property type="term" value="F:transmembrane transporter activity"/>
    <property type="evidence" value="ECO:0007669"/>
    <property type="project" value="TreeGrafter"/>
</dbReference>
<keyword evidence="4 7" id="KW-0812">Transmembrane</keyword>
<dbReference type="AlphaFoldDB" id="X1NFQ5"/>
<evidence type="ECO:0000256" key="2">
    <source>
        <dbReference type="ARBA" id="ARBA00022475"/>
    </source>
</evidence>
<evidence type="ECO:0000259" key="8">
    <source>
        <dbReference type="Pfam" id="PF06808"/>
    </source>
</evidence>
<feature type="transmembrane region" description="Helical" evidence="7">
    <location>
        <begin position="60"/>
        <end position="80"/>
    </location>
</feature>
<dbReference type="Pfam" id="PF06808">
    <property type="entry name" value="DctM"/>
    <property type="match status" value="1"/>
</dbReference>
<feature type="transmembrane region" description="Helical" evidence="7">
    <location>
        <begin position="29"/>
        <end position="48"/>
    </location>
</feature>
<sequence length="162" mass="16793">MSVGLITLFMFVSLFACLATGVPIAFALGGIAVISTALLWGGQGLYVIFARTWSTMFSEVLLCVPLFIFLGQILLGSGLADALYTMIYRWAGKLRGALAMGTTAICVPIGAMSAISGAAAISLGLIAIPSMLKRNYDKVITVGTVAGASTLCLIIPPSITLI</sequence>
<keyword evidence="6 7" id="KW-0472">Membrane</keyword>
<evidence type="ECO:0000256" key="5">
    <source>
        <dbReference type="ARBA" id="ARBA00022989"/>
    </source>
</evidence>
<accession>X1NFQ5</accession>
<keyword evidence="5 7" id="KW-1133">Transmembrane helix</keyword>
<feature type="non-terminal residue" evidence="9">
    <location>
        <position position="162"/>
    </location>
</feature>
<evidence type="ECO:0000256" key="1">
    <source>
        <dbReference type="ARBA" id="ARBA00004429"/>
    </source>
</evidence>
<feature type="domain" description="TRAP C4-dicarboxylate transport system permease DctM subunit" evidence="8">
    <location>
        <begin position="11"/>
        <end position="162"/>
    </location>
</feature>
<protein>
    <recommendedName>
        <fullName evidence="8">TRAP C4-dicarboxylate transport system permease DctM subunit domain-containing protein</fullName>
    </recommendedName>
</protein>
<gene>
    <name evidence="9" type="ORF">S06H3_14048</name>
</gene>
<dbReference type="InterPro" id="IPR010656">
    <property type="entry name" value="DctM"/>
</dbReference>
<evidence type="ECO:0000256" key="7">
    <source>
        <dbReference type="SAM" id="Phobius"/>
    </source>
</evidence>
<evidence type="ECO:0000256" key="6">
    <source>
        <dbReference type="ARBA" id="ARBA00023136"/>
    </source>
</evidence>
<dbReference type="PANTHER" id="PTHR33362">
    <property type="entry name" value="SIALIC ACID TRAP TRANSPORTER PERMEASE PROTEIN SIAT-RELATED"/>
    <property type="match status" value="1"/>
</dbReference>
<feature type="transmembrane region" description="Helical" evidence="7">
    <location>
        <begin position="100"/>
        <end position="127"/>
    </location>
</feature>
<evidence type="ECO:0000313" key="9">
    <source>
        <dbReference type="EMBL" id="GAI17479.1"/>
    </source>
</evidence>
<evidence type="ECO:0000256" key="4">
    <source>
        <dbReference type="ARBA" id="ARBA00022692"/>
    </source>
</evidence>
<reference evidence="9" key="1">
    <citation type="journal article" date="2014" name="Front. Microbiol.">
        <title>High frequency of phylogenetically diverse reductive dehalogenase-homologous genes in deep subseafloor sedimentary metagenomes.</title>
        <authorList>
            <person name="Kawai M."/>
            <person name="Futagami T."/>
            <person name="Toyoda A."/>
            <person name="Takaki Y."/>
            <person name="Nishi S."/>
            <person name="Hori S."/>
            <person name="Arai W."/>
            <person name="Tsubouchi T."/>
            <person name="Morono Y."/>
            <person name="Uchiyama I."/>
            <person name="Ito T."/>
            <person name="Fujiyama A."/>
            <person name="Inagaki F."/>
            <person name="Takami H."/>
        </authorList>
    </citation>
    <scope>NUCLEOTIDE SEQUENCE</scope>
    <source>
        <strain evidence="9">Expedition CK06-06</strain>
    </source>
</reference>
<keyword evidence="2" id="KW-1003">Cell membrane</keyword>
<proteinExistence type="predicted"/>
<evidence type="ECO:0000256" key="3">
    <source>
        <dbReference type="ARBA" id="ARBA00022519"/>
    </source>
</evidence>
<dbReference type="EMBL" id="BARV01006865">
    <property type="protein sequence ID" value="GAI17479.1"/>
    <property type="molecule type" value="Genomic_DNA"/>
</dbReference>